<sequence length="303" mass="35238">NDSQMTKFKLSAKQYGFLKFDYPKKSNDYLSQFIQLLGAPRDESIVQFMSEAYQLPLPHLIVSIQTDHMNTENHIDNNFVISEEIKRTIQRGLAETAKITDAWIMTNGINHAMNRLVGEGLHDNVSESDVPCFGFCSYPYSKDRIQLQKMPVEIRHSTRDNDDAHDPEIGCIGKYNRISSTTHLTSFELQKQSCIYSYKCNHVNDSYNLEPNHTHFVLFERTHNDCEYDQREQNECDEVIRTRHEIEYGLTNLLSTKVVGYDQWNEFDEWIPLVVLLLGGNLMTPRQLCFYLDKDIPVVVVRV</sequence>
<dbReference type="GO" id="GO:0099604">
    <property type="term" value="F:ligand-gated calcium channel activity"/>
    <property type="evidence" value="ECO:0007669"/>
    <property type="project" value="TreeGrafter"/>
</dbReference>
<comment type="caution">
    <text evidence="2">The sequence shown here is derived from an EMBL/GenBank/DDBJ whole genome shotgun (WGS) entry which is preliminary data.</text>
</comment>
<gene>
    <name evidence="2" type="ORF">MBJ925_LOCUS10055</name>
    <name evidence="3" type="ORF">SMN809_LOCUS14470</name>
</gene>
<dbReference type="Pfam" id="PF18139">
    <property type="entry name" value="LSDAT_euk"/>
    <property type="match status" value="1"/>
</dbReference>
<evidence type="ECO:0000313" key="4">
    <source>
        <dbReference type="Proteomes" id="UP000663824"/>
    </source>
</evidence>
<feature type="domain" description="TRPM SLOG" evidence="1">
    <location>
        <begin position="32"/>
        <end position="158"/>
    </location>
</feature>
<protein>
    <recommendedName>
        <fullName evidence="1">TRPM SLOG domain-containing protein</fullName>
    </recommendedName>
</protein>
<accession>A0A816N8M8</accession>
<evidence type="ECO:0000313" key="3">
    <source>
        <dbReference type="EMBL" id="CAF4047689.1"/>
    </source>
</evidence>
<evidence type="ECO:0000259" key="1">
    <source>
        <dbReference type="Pfam" id="PF18139"/>
    </source>
</evidence>
<dbReference type="GO" id="GO:0005886">
    <property type="term" value="C:plasma membrane"/>
    <property type="evidence" value="ECO:0007669"/>
    <property type="project" value="TreeGrafter"/>
</dbReference>
<dbReference type="EMBL" id="CAJNRE010004061">
    <property type="protein sequence ID" value="CAF2032312.1"/>
    <property type="molecule type" value="Genomic_DNA"/>
</dbReference>
<dbReference type="Proteomes" id="UP000663824">
    <property type="component" value="Unassembled WGS sequence"/>
</dbReference>
<name>A0A816N8M8_9BILA</name>
<dbReference type="Proteomes" id="UP000676336">
    <property type="component" value="Unassembled WGS sequence"/>
</dbReference>
<dbReference type="PANTHER" id="PTHR13800:SF12">
    <property type="entry name" value="TRANSIENT RECEPTOR POTENTIAL CATION CHANNEL SUBFAMILY M MEMBER-LIKE 2"/>
    <property type="match status" value="1"/>
</dbReference>
<dbReference type="InterPro" id="IPR050927">
    <property type="entry name" value="TRPM"/>
</dbReference>
<proteinExistence type="predicted"/>
<organism evidence="2 4">
    <name type="scientific">Rotaria magnacalcarata</name>
    <dbReference type="NCBI Taxonomy" id="392030"/>
    <lineage>
        <taxon>Eukaryota</taxon>
        <taxon>Metazoa</taxon>
        <taxon>Spiralia</taxon>
        <taxon>Gnathifera</taxon>
        <taxon>Rotifera</taxon>
        <taxon>Eurotatoria</taxon>
        <taxon>Bdelloidea</taxon>
        <taxon>Philodinida</taxon>
        <taxon>Philodinidae</taxon>
        <taxon>Rotaria</taxon>
    </lineage>
</organism>
<reference evidence="2" key="1">
    <citation type="submission" date="2021-02" db="EMBL/GenBank/DDBJ databases">
        <authorList>
            <person name="Nowell W R."/>
        </authorList>
    </citation>
    <scope>NUCLEOTIDE SEQUENCE</scope>
</reference>
<dbReference type="AlphaFoldDB" id="A0A816N8M8"/>
<evidence type="ECO:0000313" key="2">
    <source>
        <dbReference type="EMBL" id="CAF2032312.1"/>
    </source>
</evidence>
<dbReference type="InterPro" id="IPR041491">
    <property type="entry name" value="TRPM_SLOG"/>
</dbReference>
<dbReference type="PANTHER" id="PTHR13800">
    <property type="entry name" value="TRANSIENT RECEPTOR POTENTIAL CATION CHANNEL, SUBFAMILY M, MEMBER 6"/>
    <property type="match status" value="1"/>
</dbReference>
<feature type="non-terminal residue" evidence="2">
    <location>
        <position position="1"/>
    </location>
</feature>
<dbReference type="EMBL" id="CAJOBI010005973">
    <property type="protein sequence ID" value="CAF4047689.1"/>
    <property type="molecule type" value="Genomic_DNA"/>
</dbReference>